<comment type="caution">
    <text evidence="2">The sequence shown here is derived from an EMBL/GenBank/DDBJ whole genome shotgun (WGS) entry which is preliminary data.</text>
</comment>
<evidence type="ECO:0000313" key="3">
    <source>
        <dbReference type="Proteomes" id="UP000003477"/>
    </source>
</evidence>
<dbReference type="AlphaFoldDB" id="G5IYT6"/>
<dbReference type="Proteomes" id="UP000003477">
    <property type="component" value="Unassembled WGS sequence"/>
</dbReference>
<protein>
    <recommendedName>
        <fullName evidence="1">DNA primase/polymerase bifunctional N-terminal domain-containing protein</fullName>
    </recommendedName>
</protein>
<evidence type="ECO:0000313" key="2">
    <source>
        <dbReference type="EMBL" id="EHJ14896.1"/>
    </source>
</evidence>
<feature type="non-terminal residue" evidence="2">
    <location>
        <position position="229"/>
    </location>
</feature>
<accession>G5IYT6</accession>
<dbReference type="RefSeq" id="WP_007309072.1">
    <property type="nucleotide sequence ID" value="NZ_AESD01000074.1"/>
</dbReference>
<organism evidence="2 3">
    <name type="scientific">Crocosphaera watsonii WH 0003</name>
    <dbReference type="NCBI Taxonomy" id="423471"/>
    <lineage>
        <taxon>Bacteria</taxon>
        <taxon>Bacillati</taxon>
        <taxon>Cyanobacteriota</taxon>
        <taxon>Cyanophyceae</taxon>
        <taxon>Oscillatoriophycideae</taxon>
        <taxon>Chroococcales</taxon>
        <taxon>Aphanothecaceae</taxon>
        <taxon>Crocosphaera</taxon>
    </lineage>
</organism>
<dbReference type="Pfam" id="PF09250">
    <property type="entry name" value="Prim-Pol"/>
    <property type="match status" value="1"/>
</dbReference>
<dbReference type="GeneID" id="88764369"/>
<feature type="domain" description="DNA primase/polymerase bifunctional N-terminal" evidence="1">
    <location>
        <begin position="78"/>
        <end position="221"/>
    </location>
</feature>
<dbReference type="InterPro" id="IPR015330">
    <property type="entry name" value="DNA_primase/pol_bifunc_N"/>
</dbReference>
<name>G5IYT6_CROWT</name>
<dbReference type="SUPFAM" id="SSF56747">
    <property type="entry name" value="Prim-pol domain"/>
    <property type="match status" value="1"/>
</dbReference>
<dbReference type="EMBL" id="AESD01000074">
    <property type="protein sequence ID" value="EHJ14896.1"/>
    <property type="molecule type" value="Genomic_DNA"/>
</dbReference>
<reference evidence="2 3" key="1">
    <citation type="journal article" date="2011" name="Front. Microbiol.">
        <title>Two Strains of Crocosphaera watsonii with Highly Conserved Genomes are Distinguished by Strain-Specific Features.</title>
        <authorList>
            <person name="Bench S.R."/>
            <person name="Ilikchyan I.N."/>
            <person name="Tripp H.J."/>
            <person name="Zehr J.P."/>
        </authorList>
    </citation>
    <scope>NUCLEOTIDE SEQUENCE [LARGE SCALE GENOMIC DNA]</scope>
    <source>
        <strain evidence="2 3">WH 0003</strain>
    </source>
</reference>
<proteinExistence type="predicted"/>
<gene>
    <name evidence="2" type="ORF">CWATWH0003_0437t6</name>
</gene>
<evidence type="ECO:0000259" key="1">
    <source>
        <dbReference type="Pfam" id="PF09250"/>
    </source>
</evidence>
<sequence>MIATKHIGTVGAATQASATYTERRQQRIDWLLSNGLPPLPVAPYQDPHRYHKVVKASNTRGAHCPLTKDLQPIPLFSGKNPSFKDADGTPHLINHHVYQSRLPTNNELKQWFKHPSNGIGTLGSDRIKWIDLDSKQFASPDECDRSFQMLLEQRPELRLTLLEKTQSGGFRIGVRVQKPLEFTNFSLSRGGDHVGECLGAGRFTVLSPTIGPTGKSYVNLNCPDKLLEI</sequence>